<dbReference type="EMBL" id="CP016804">
    <property type="protein sequence ID" value="APE95818.1"/>
    <property type="molecule type" value="Genomic_DNA"/>
</dbReference>
<dbReference type="KEGG" id="hhsr:HSR6_1375"/>
<dbReference type="KEGG" id="halh:HTSR_1302"/>
<sequence>MATCPACNAEITHVDAEMIELNPTEEVAESTEGEPSRAIATVCPECEAIIGI</sequence>
<dbReference type="RefSeq" id="WP_157754384.1">
    <property type="nucleotide sequence ID" value="NZ_CP016070.1"/>
</dbReference>
<proteinExistence type="predicted"/>
<reference evidence="1 3" key="1">
    <citation type="submission" date="2016-06" db="EMBL/GenBank/DDBJ databases">
        <title>Discovery of anaerobic lithoheterotrophic haloarchaeon capable of sulfur respiration by hydrogen and formate.</title>
        <authorList>
            <person name="Sorokin D.Y."/>
            <person name="Kublanov I.V."/>
            <person name="Roman P."/>
            <person name="Sinninghe Damste J.S."/>
            <person name="Golyshin P.N."/>
            <person name="Rojo D."/>
            <person name="Ciordia S."/>
            <person name="Mena Md.C."/>
            <person name="Ferrer M."/>
            <person name="Smedile F."/>
            <person name="Messina E."/>
            <person name="La Cono V."/>
            <person name="Yakimov M.M."/>
        </authorList>
    </citation>
    <scope>NUCLEOTIDE SEQUENCE [LARGE SCALE GENOMIC DNA]</scope>
    <source>
        <strain evidence="1 3">HTSR1</strain>
    </source>
</reference>
<reference evidence="2" key="3">
    <citation type="journal article" date="2017" name="ISME J.">
        <title>Discovery of anaerobic lithoheterotrophic haloarchaea, ubiquitous in hypersaline habitats.</title>
        <authorList>
            <person name="Sorokin D.Y."/>
            <person name="Messina E."/>
            <person name="Smedile F."/>
            <person name="Roman P."/>
            <person name="Damste J.S.S."/>
            <person name="Ciordia S."/>
            <person name="Mena M.C."/>
            <person name="Ferrer M."/>
            <person name="Golyshin P.N."/>
            <person name="Kublanov I.V."/>
            <person name="Samarov N.I."/>
            <person name="Toshchakov S.V."/>
            <person name="La Cono V."/>
            <person name="Yakimov M.M."/>
        </authorList>
    </citation>
    <scope>NUCLEOTIDE SEQUENCE</scope>
    <source>
        <strain evidence="2">HSR6</strain>
    </source>
</reference>
<accession>A0A1J1ACD6</accession>
<evidence type="ECO:0000313" key="3">
    <source>
        <dbReference type="Proteomes" id="UP000185608"/>
    </source>
</evidence>
<reference evidence="4" key="2">
    <citation type="submission" date="2016-08" db="EMBL/GenBank/DDBJ databases">
        <title>Discovery of first anaerobic lithoheterotrophic haloarchae widely represented in hypersaline habitats.</title>
        <authorList>
            <person name="Sorokin D.Y."/>
            <person name="Kublanov I.V."/>
            <person name="Roman P."/>
            <person name="Sinninghe Damste J.S."/>
            <person name="Golyshin P.N."/>
            <person name="Rojo D."/>
            <person name="Ciordia S."/>
            <person name="Mena Md.C."/>
            <person name="Ferrer M."/>
            <person name="Smedile F."/>
            <person name="Messina E."/>
            <person name="La Cono V."/>
            <person name="Yakimov M.M."/>
        </authorList>
    </citation>
    <scope>NUCLEOTIDE SEQUENCE [LARGE SCALE GENOMIC DNA]</scope>
    <source>
        <strain evidence="4">HSR6</strain>
    </source>
</reference>
<evidence type="ECO:0000313" key="1">
    <source>
        <dbReference type="EMBL" id="AOW80479.1"/>
    </source>
</evidence>
<dbReference type="AlphaFoldDB" id="A0A1D8S559"/>
<evidence type="ECO:0008006" key="5">
    <source>
        <dbReference type="Google" id="ProtNLM"/>
    </source>
</evidence>
<evidence type="ECO:0000313" key="4">
    <source>
        <dbReference type="Proteomes" id="UP000186165"/>
    </source>
</evidence>
<dbReference type="STRING" id="1873524.HSR6_1375"/>
<organism evidence="1 3">
    <name type="scientific">Halodesulfurarchaeum formicicum</name>
    <dbReference type="NCBI Taxonomy" id="1873524"/>
    <lineage>
        <taxon>Archaea</taxon>
        <taxon>Methanobacteriati</taxon>
        <taxon>Methanobacteriota</taxon>
        <taxon>Stenosarchaea group</taxon>
        <taxon>Halobacteria</taxon>
        <taxon>Halobacteriales</taxon>
        <taxon>Halobacteriaceae</taxon>
        <taxon>Halodesulfurarchaeum</taxon>
    </lineage>
</organism>
<name>A0A1D8S559_9EURY</name>
<accession>A0A1D8S559</accession>
<dbReference type="EMBL" id="CP016070">
    <property type="protein sequence ID" value="AOW80479.1"/>
    <property type="molecule type" value="Genomic_DNA"/>
</dbReference>
<protein>
    <recommendedName>
        <fullName evidence="5">Small CPxCG-related zinc finger protein</fullName>
    </recommendedName>
</protein>
<keyword evidence="4" id="KW-1185">Reference proteome</keyword>
<dbReference type="Proteomes" id="UP000186165">
    <property type="component" value="Chromosome"/>
</dbReference>
<dbReference type="GeneID" id="43509271"/>
<gene>
    <name evidence="2" type="ORF">HSR6_1375</name>
    <name evidence="1" type="ORF">HTSR_1302</name>
</gene>
<evidence type="ECO:0000313" key="2">
    <source>
        <dbReference type="EMBL" id="APE95818.1"/>
    </source>
</evidence>
<dbReference type="Proteomes" id="UP000185608">
    <property type="component" value="Chromosome"/>
</dbReference>